<reference evidence="2" key="1">
    <citation type="submission" date="2021-02" db="EMBL/GenBank/DDBJ databases">
        <authorList>
            <person name="Dougan E. K."/>
            <person name="Rhodes N."/>
            <person name="Thang M."/>
            <person name="Chan C."/>
        </authorList>
    </citation>
    <scope>NUCLEOTIDE SEQUENCE</scope>
</reference>
<feature type="region of interest" description="Disordered" evidence="1">
    <location>
        <begin position="257"/>
        <end position="278"/>
    </location>
</feature>
<feature type="compositionally biased region" description="Basic and acidic residues" evidence="1">
    <location>
        <begin position="1046"/>
        <end position="1055"/>
    </location>
</feature>
<feature type="region of interest" description="Disordered" evidence="1">
    <location>
        <begin position="1"/>
        <end position="39"/>
    </location>
</feature>
<dbReference type="EMBL" id="CAJNNW010029232">
    <property type="protein sequence ID" value="CAE8699569.1"/>
    <property type="molecule type" value="Genomic_DNA"/>
</dbReference>
<accession>A0A813KFX7</accession>
<feature type="compositionally biased region" description="Basic and acidic residues" evidence="1">
    <location>
        <begin position="267"/>
        <end position="278"/>
    </location>
</feature>
<feature type="compositionally biased region" description="Basic and acidic residues" evidence="1">
    <location>
        <begin position="1062"/>
        <end position="1071"/>
    </location>
</feature>
<comment type="caution">
    <text evidence="2">The sequence shown here is derived from an EMBL/GenBank/DDBJ whole genome shotgun (WGS) entry which is preliminary data.</text>
</comment>
<gene>
    <name evidence="2" type="ORF">PGLA2088_LOCUS31216</name>
</gene>
<feature type="compositionally biased region" description="Low complexity" evidence="1">
    <location>
        <begin position="325"/>
        <end position="337"/>
    </location>
</feature>
<proteinExistence type="predicted"/>
<protein>
    <submittedName>
        <fullName evidence="2">Uncharacterized protein</fullName>
    </submittedName>
</protein>
<feature type="region of interest" description="Disordered" evidence="1">
    <location>
        <begin position="1472"/>
        <end position="1496"/>
    </location>
</feature>
<organism evidence="2 3">
    <name type="scientific">Polarella glacialis</name>
    <name type="common">Dinoflagellate</name>
    <dbReference type="NCBI Taxonomy" id="89957"/>
    <lineage>
        <taxon>Eukaryota</taxon>
        <taxon>Sar</taxon>
        <taxon>Alveolata</taxon>
        <taxon>Dinophyceae</taxon>
        <taxon>Suessiales</taxon>
        <taxon>Suessiaceae</taxon>
        <taxon>Polarella</taxon>
    </lineage>
</organism>
<feature type="region of interest" description="Disordered" evidence="1">
    <location>
        <begin position="312"/>
        <end position="366"/>
    </location>
</feature>
<dbReference type="Proteomes" id="UP000626109">
    <property type="component" value="Unassembled WGS sequence"/>
</dbReference>
<evidence type="ECO:0000313" key="2">
    <source>
        <dbReference type="EMBL" id="CAE8699569.1"/>
    </source>
</evidence>
<evidence type="ECO:0000256" key="1">
    <source>
        <dbReference type="SAM" id="MobiDB-lite"/>
    </source>
</evidence>
<feature type="compositionally biased region" description="Polar residues" evidence="1">
    <location>
        <begin position="14"/>
        <end position="36"/>
    </location>
</feature>
<evidence type="ECO:0000313" key="3">
    <source>
        <dbReference type="Proteomes" id="UP000626109"/>
    </source>
</evidence>
<feature type="region of interest" description="Disordered" evidence="1">
    <location>
        <begin position="1046"/>
        <end position="1071"/>
    </location>
</feature>
<name>A0A813KFX7_POLGL</name>
<sequence length="1619" mass="176368">MAEPEPEAEPQPGASHNTGEPLQAPTGSEASANYHNLGSPRGGAEQRAYAIWHVAELGLLHGIWIGLFPEIWERLSASLPGGAYVGSGAALRRAIPRESESLIGSAHRLCLRGRDVLRRHVMAEDDSPVPIWVTCALNDYDYCRCQLPIGDGAVTPVVPLWVDLDSAQAGLLIPAAVFPCLEAVLVPLGLGDDVTEAAADGQMVASAGEKRGARVDDERALVGRTFCSTIWVQIDAYDPVFSHSSVAGPWVMLPRRAEGEPDGEIDGGFHSEQPGERVLESDARRTAGEDMDSKADLESLVNGALAGAARIPGAQPKSAARKQPVAGSASVSAAAAAPKVTPRGRSKKNDPGSETGAAARTNQTENESALILAELRGLMAGRSSSASAFTSWQPRSDSRAWCADGTEDAWTGASGSGAPAEVAAHRRKVEGSPRRGDARLVRQEEDDKELELFDGDNMAGEASPLETALIAIAKTYKWLATIVTDCSKGDVGGSGGPSIKGADLMMKQNARCLQNPTGAWDGLELRAKQRLNWEEGENWSMEAVGRLIPWGSFKLAKMGFWIQSAIHKVAMDHGSLDAAWTLMPFNDPVLPGVRETFAPPLEEQDPFSSVAAANEVATAMAYIRDMSAFNKALAERLKASGSPQEEVKGLSADAGAYADKSPLREKDGTLQSVTGLIAGVLSRLNSHLSRFLRSHFGAGKAKACTGTFMTNVFIGAMSYLALGSPTVAMANSNPTEKVEDAALSAVQHAVVKNYPSAYDALACVQPVVLSGGGKPLLRGIEEVRERYQGRVTQTVAPLDAGKQSYPDVAGRLPLTVLSGGELEEALLRPDSVTLPAARGGRTPSFLKRVQTGKGLQLLPADRIWKDPESRKLLRAGFFPVKKSEEIDRGITDRRPQNSWERLGPIPTLPHGAQWTGIVLKNGEMLRVSARDLPDYFVQLRAAEEKIARNTVGPGMTAVELRGAGLEVGDEFAEEELGILWVPSEWNIADDLTRDEALREIEKCEAWLREVGRLPFCQEADEAAHSAGEAHWGKEGCQAVLEKMQRHNDKNGRSADEPEEGDGPSKKEFGALRQGERDLRSTRVVEATVQWRRHGQTVLDSFLAKEELTISNIVRNAMWMNTCFGTWDLVSSWERGEALEMRSPLPHGMWCALATVAIAWKWYSTTTALLLGYHCLLRTGELVGLRWSDIRLGSELDGVGGEGCGVVVIREPKMRFTGGRVQHVLITCKWSRVGQHGARSARANSSQPLRIAVLLGSMLRSPISLRHLDTVIAPHQHVEWALFVATAGEGHSADCRRSICSLRHLQAISLVDLNSTSRRSEYAFARRMGSSKGLGNSFRQFFKLARAYELMQEFEASTGLHFDAVLKMRSDFAYGAPAPLKLDAFPELAKPFVYMVSDVLFFCNRQVAAALLQNLKRRLLRLKDTDHTLLPIHYDRLLQSELDDTDIHTWNYPCIPGAQHRLRRALLQWPGQDGEPHSWGSHRPLRSPRDGQLRSRQLAGDSDFDAVSEFRSLGCSVLETSGEEMAQAHQRLPPLPDGLDPLQDASPWCTGAFWNNISVRRDLLNSRHARILGDGRAVQAGKAWSYLAHMAEPPVYFRLWPSGGIEMHPLRHLPLPPCEA</sequence>